<name>A0A839T8L1_AZOMA</name>
<dbReference type="Proteomes" id="UP000549250">
    <property type="component" value="Unassembled WGS sequence"/>
</dbReference>
<evidence type="ECO:0000313" key="2">
    <source>
        <dbReference type="Proteomes" id="UP000549250"/>
    </source>
</evidence>
<dbReference type="EMBL" id="JACHXI010000048">
    <property type="protein sequence ID" value="MBB3105449.1"/>
    <property type="molecule type" value="Genomic_DNA"/>
</dbReference>
<dbReference type="AlphaFoldDB" id="A0A839T8L1"/>
<organism evidence="1 2">
    <name type="scientific">Azomonas macrocytogenes</name>
    <name type="common">Azotobacter macrocytogenes</name>
    <dbReference type="NCBI Taxonomy" id="69962"/>
    <lineage>
        <taxon>Bacteria</taxon>
        <taxon>Pseudomonadati</taxon>
        <taxon>Pseudomonadota</taxon>
        <taxon>Gammaproteobacteria</taxon>
        <taxon>Pseudomonadales</taxon>
        <taxon>Pseudomonadaceae</taxon>
        <taxon>Azomonas</taxon>
    </lineage>
</organism>
<dbReference type="RefSeq" id="WP_183168267.1">
    <property type="nucleotide sequence ID" value="NZ_JACHXI010000048.1"/>
</dbReference>
<proteinExistence type="predicted"/>
<gene>
    <name evidence="1" type="ORF">FHR87_003892</name>
</gene>
<reference evidence="1 2" key="1">
    <citation type="submission" date="2020-08" db="EMBL/GenBank/DDBJ databases">
        <title>Genomic Encyclopedia of Type Strains, Phase III (KMG-III): the genomes of soil and plant-associated and newly described type strains.</title>
        <authorList>
            <person name="Whitman W."/>
        </authorList>
    </citation>
    <scope>NUCLEOTIDE SEQUENCE [LARGE SCALE GENOMIC DNA]</scope>
    <source>
        <strain evidence="1 2">CECT 4462</strain>
    </source>
</reference>
<protein>
    <submittedName>
        <fullName evidence="1">Uncharacterized protein</fullName>
    </submittedName>
</protein>
<comment type="caution">
    <text evidence="1">The sequence shown here is derived from an EMBL/GenBank/DDBJ whole genome shotgun (WGS) entry which is preliminary data.</text>
</comment>
<accession>A0A839T8L1</accession>
<evidence type="ECO:0000313" key="1">
    <source>
        <dbReference type="EMBL" id="MBB3105449.1"/>
    </source>
</evidence>
<sequence length="58" mass="6445">MAGGRAITPEGYIVGWLKELENPVELDDYKFDLSVTDGWSVVIGSDDFAKVRLSSFYS</sequence>
<keyword evidence="2" id="KW-1185">Reference proteome</keyword>